<dbReference type="NCBIfam" id="TIGR02397">
    <property type="entry name" value="dnaX_nterm"/>
    <property type="match status" value="1"/>
</dbReference>
<dbReference type="GO" id="GO:0003887">
    <property type="term" value="F:DNA-directed DNA polymerase activity"/>
    <property type="evidence" value="ECO:0007669"/>
    <property type="project" value="UniProtKB-KW"/>
</dbReference>
<comment type="catalytic activity">
    <reaction evidence="10 11">
        <text>DNA(n) + a 2'-deoxyribonucleoside 5'-triphosphate = DNA(n+1) + diphosphate</text>
        <dbReference type="Rhea" id="RHEA:22508"/>
        <dbReference type="Rhea" id="RHEA-COMP:17339"/>
        <dbReference type="Rhea" id="RHEA-COMP:17340"/>
        <dbReference type="ChEBI" id="CHEBI:33019"/>
        <dbReference type="ChEBI" id="CHEBI:61560"/>
        <dbReference type="ChEBI" id="CHEBI:173112"/>
        <dbReference type="EC" id="2.7.7.7"/>
    </reaction>
</comment>
<evidence type="ECO:0000313" key="13">
    <source>
        <dbReference type="EMBL" id="KKU07542.1"/>
    </source>
</evidence>
<evidence type="ECO:0000256" key="10">
    <source>
        <dbReference type="ARBA" id="ARBA00049244"/>
    </source>
</evidence>
<keyword evidence="4 11" id="KW-0235">DNA replication</keyword>
<dbReference type="InterPro" id="IPR022754">
    <property type="entry name" value="DNA_pol_III_gamma-3"/>
</dbReference>
<dbReference type="NCBIfam" id="NF004046">
    <property type="entry name" value="PRK05563.1"/>
    <property type="match status" value="1"/>
</dbReference>
<keyword evidence="3 11" id="KW-0548">Nucleotidyltransferase</keyword>
<dbReference type="InterPro" id="IPR050238">
    <property type="entry name" value="DNA_Rep/Repair_Clamp_Loader"/>
</dbReference>
<reference evidence="13 14" key="1">
    <citation type="journal article" date="2015" name="Nature">
        <title>rRNA introns, odd ribosomes, and small enigmatic genomes across a large radiation of phyla.</title>
        <authorList>
            <person name="Brown C.T."/>
            <person name="Hug L.A."/>
            <person name="Thomas B.C."/>
            <person name="Sharon I."/>
            <person name="Castelle C.J."/>
            <person name="Singh A."/>
            <person name="Wilkins M.J."/>
            <person name="Williams K.H."/>
            <person name="Banfield J.F."/>
        </authorList>
    </citation>
    <scope>NUCLEOTIDE SEQUENCE [LARGE SCALE GENOMIC DNA]</scope>
</reference>
<keyword evidence="6 11" id="KW-0547">Nucleotide-binding</keyword>
<proteinExistence type="inferred from homology"/>
<dbReference type="SMART" id="SM00382">
    <property type="entry name" value="AAA"/>
    <property type="match status" value="1"/>
</dbReference>
<evidence type="ECO:0000256" key="8">
    <source>
        <dbReference type="ARBA" id="ARBA00022840"/>
    </source>
</evidence>
<dbReference type="EC" id="2.7.7.7" evidence="11"/>
<evidence type="ECO:0000256" key="6">
    <source>
        <dbReference type="ARBA" id="ARBA00022741"/>
    </source>
</evidence>
<dbReference type="Gene3D" id="3.40.50.300">
    <property type="entry name" value="P-loop containing nucleotide triphosphate hydrolases"/>
    <property type="match status" value="1"/>
</dbReference>
<dbReference type="AlphaFoldDB" id="A0A0G1MHJ0"/>
<evidence type="ECO:0000256" key="9">
    <source>
        <dbReference type="ARBA" id="ARBA00022932"/>
    </source>
</evidence>
<sequence length="542" mass="60817">MSSLYRRHRPQKWETISGQSNIKSTLQQEIKDVRLVNAYLFFGPRGVGKTSIARIFAKSLNCAMRIPTDSEPCNKCTNCEEITSGRSLDVLEIDAASHTGVDHVREAIIENAQFAPSKGAYKIFIIDEVHMLSISAFNALLKIIEEPPAHVIFILATTEPDKVPETIISRCQRFDFKKIPHKEVIARLKLVATEENISVEDEVYERVARQSEGCVRDAESLLGQLFSIGETAITSEMADLVLPRFYIDKLKIFVEGILKKDIITNLNLIQTLANEGVDLLLFHEQLIEFIRLIMLVKFNPELARQSFHLNDAALISIEDVAGRMSPEQLSVIFEETIDAKKWWKNARISEIPLELLTLKTAYAGSSLIPSVSHREIPSSQGHSKNQPVAEPSLDKIQIPTPVITNQLPACETASLLHESSNTPQPPGIISLDEIKKKWNDLLKRVQTYHHSLPVILRMSEPLEVAGNVLRIGLKYTFHRDKIKERKMSDLVEKALLDVLGFPLLIEPMMITVSTPVQPDKDAKSIEFDDLVQAFSGIPAPLA</sequence>
<evidence type="ECO:0000256" key="7">
    <source>
        <dbReference type="ARBA" id="ARBA00022833"/>
    </source>
</evidence>
<dbReference type="GO" id="GO:0009360">
    <property type="term" value="C:DNA polymerase III complex"/>
    <property type="evidence" value="ECO:0007669"/>
    <property type="project" value="InterPro"/>
</dbReference>
<organism evidence="13 14">
    <name type="scientific">Candidatus Magasanikbacteria bacterium GW2011_GWA2_45_39</name>
    <dbReference type="NCBI Taxonomy" id="1619041"/>
    <lineage>
        <taxon>Bacteria</taxon>
        <taxon>Candidatus Magasanikiibacteriota</taxon>
    </lineage>
</organism>
<dbReference type="EMBL" id="LCKX01000009">
    <property type="protein sequence ID" value="KKU07542.1"/>
    <property type="molecule type" value="Genomic_DNA"/>
</dbReference>
<comment type="subunit">
    <text evidence="11">DNA polymerase III contains a core (composed of alpha, epsilon and theta chains) that associates with a tau subunit. This core dimerizes to form the POLIII' complex. PolIII' associates with the gamma complex (composed of gamma, delta, delta', psi and chi chains) and with the beta chain to form the complete DNA polymerase III complex.</text>
</comment>
<evidence type="ECO:0000256" key="5">
    <source>
        <dbReference type="ARBA" id="ARBA00022723"/>
    </source>
</evidence>
<feature type="domain" description="AAA+ ATPase" evidence="12">
    <location>
        <begin position="35"/>
        <end position="180"/>
    </location>
</feature>
<dbReference type="GO" id="GO:0006261">
    <property type="term" value="P:DNA-templated DNA replication"/>
    <property type="evidence" value="ECO:0007669"/>
    <property type="project" value="TreeGrafter"/>
</dbReference>
<evidence type="ECO:0000313" key="14">
    <source>
        <dbReference type="Proteomes" id="UP000033999"/>
    </source>
</evidence>
<dbReference type="CDD" id="cd00009">
    <property type="entry name" value="AAA"/>
    <property type="match status" value="1"/>
</dbReference>
<keyword evidence="5" id="KW-0479">Metal-binding</keyword>
<dbReference type="PANTHER" id="PTHR11669:SF0">
    <property type="entry name" value="PROTEIN STICHEL-LIKE 2"/>
    <property type="match status" value="1"/>
</dbReference>
<evidence type="ECO:0000256" key="2">
    <source>
        <dbReference type="ARBA" id="ARBA00022679"/>
    </source>
</evidence>
<dbReference type="InterPro" id="IPR012763">
    <property type="entry name" value="DNA_pol_III_sug/sutau_N"/>
</dbReference>
<keyword evidence="2 11" id="KW-0808">Transferase</keyword>
<keyword evidence="7" id="KW-0862">Zinc</keyword>
<dbReference type="GO" id="GO:0005524">
    <property type="term" value="F:ATP binding"/>
    <property type="evidence" value="ECO:0007669"/>
    <property type="project" value="UniProtKB-KW"/>
</dbReference>
<comment type="function">
    <text evidence="11">DNA polymerase III is a complex, multichain enzyme responsible for most of the replicative synthesis in bacteria. This DNA polymerase also exhibits 3' to 5' exonuclease activity.</text>
</comment>
<dbReference type="SUPFAM" id="SSF48019">
    <property type="entry name" value="post-AAA+ oligomerization domain-like"/>
    <property type="match status" value="1"/>
</dbReference>
<dbReference type="SUPFAM" id="SSF52540">
    <property type="entry name" value="P-loop containing nucleoside triphosphate hydrolases"/>
    <property type="match status" value="1"/>
</dbReference>
<dbReference type="InterPro" id="IPR008921">
    <property type="entry name" value="DNA_pol3_clamp-load_cplx_C"/>
</dbReference>
<dbReference type="Gene3D" id="1.20.272.10">
    <property type="match status" value="1"/>
</dbReference>
<gene>
    <name evidence="11" type="primary">dnaX</name>
    <name evidence="13" type="ORF">UX10_C0009G0009</name>
</gene>
<dbReference type="Proteomes" id="UP000033999">
    <property type="component" value="Unassembled WGS sequence"/>
</dbReference>
<protein>
    <recommendedName>
        <fullName evidence="11">DNA polymerase III subunit gamma/tau</fullName>
        <ecNumber evidence="11">2.7.7.7</ecNumber>
    </recommendedName>
</protein>
<dbReference type="Pfam" id="PF12169">
    <property type="entry name" value="DNA_pol3_gamma3"/>
    <property type="match status" value="1"/>
</dbReference>
<dbReference type="Gene3D" id="1.10.8.60">
    <property type="match status" value="1"/>
</dbReference>
<dbReference type="Pfam" id="PF13177">
    <property type="entry name" value="DNA_pol3_delta2"/>
    <property type="match status" value="1"/>
</dbReference>
<comment type="caution">
    <text evidence="13">The sequence shown here is derived from an EMBL/GenBank/DDBJ whole genome shotgun (WGS) entry which is preliminary data.</text>
</comment>
<name>A0A0G1MHJ0_9BACT</name>
<dbReference type="GO" id="GO:0003677">
    <property type="term" value="F:DNA binding"/>
    <property type="evidence" value="ECO:0007669"/>
    <property type="project" value="InterPro"/>
</dbReference>
<comment type="similarity">
    <text evidence="1 11">Belongs to the DnaX/STICHEL family.</text>
</comment>
<dbReference type="PATRIC" id="fig|1619041.3.peg.314"/>
<evidence type="ECO:0000256" key="11">
    <source>
        <dbReference type="RuleBase" id="RU364063"/>
    </source>
</evidence>
<keyword evidence="8 11" id="KW-0067">ATP-binding</keyword>
<accession>A0A0G1MHJ0</accession>
<evidence type="ECO:0000256" key="1">
    <source>
        <dbReference type="ARBA" id="ARBA00006360"/>
    </source>
</evidence>
<dbReference type="FunFam" id="3.40.50.300:FF:000014">
    <property type="entry name" value="DNA polymerase III subunit gamma/tau"/>
    <property type="match status" value="1"/>
</dbReference>
<dbReference type="PANTHER" id="PTHR11669">
    <property type="entry name" value="REPLICATION FACTOR C / DNA POLYMERASE III GAMMA-TAU SUBUNIT"/>
    <property type="match status" value="1"/>
</dbReference>
<dbReference type="InterPro" id="IPR027417">
    <property type="entry name" value="P-loop_NTPase"/>
</dbReference>
<evidence type="ECO:0000256" key="3">
    <source>
        <dbReference type="ARBA" id="ARBA00022695"/>
    </source>
</evidence>
<dbReference type="InterPro" id="IPR003593">
    <property type="entry name" value="AAA+_ATPase"/>
</dbReference>
<evidence type="ECO:0000259" key="12">
    <source>
        <dbReference type="SMART" id="SM00382"/>
    </source>
</evidence>
<dbReference type="GO" id="GO:0046872">
    <property type="term" value="F:metal ion binding"/>
    <property type="evidence" value="ECO:0007669"/>
    <property type="project" value="UniProtKB-KW"/>
</dbReference>
<dbReference type="CDD" id="cd18137">
    <property type="entry name" value="HLD_clamp_pol_III_gamma_tau"/>
    <property type="match status" value="1"/>
</dbReference>
<dbReference type="InterPro" id="IPR045085">
    <property type="entry name" value="HLD_clamp_pol_III_gamma_tau"/>
</dbReference>
<keyword evidence="9 11" id="KW-0239">DNA-directed DNA polymerase</keyword>
<evidence type="ECO:0000256" key="4">
    <source>
        <dbReference type="ARBA" id="ARBA00022705"/>
    </source>
</evidence>